<comment type="caution">
    <text evidence="2">The sequence shown here is derived from an EMBL/GenBank/DDBJ whole genome shotgun (WGS) entry which is preliminary data.</text>
</comment>
<dbReference type="SUPFAM" id="SSF51182">
    <property type="entry name" value="RmlC-like cupins"/>
    <property type="match status" value="1"/>
</dbReference>
<dbReference type="InterPro" id="IPR014710">
    <property type="entry name" value="RmlC-like_jellyroll"/>
</dbReference>
<gene>
    <name evidence="2" type="ORF">A8990_15524</name>
</gene>
<proteinExistence type="predicted"/>
<evidence type="ECO:0000313" key="2">
    <source>
        <dbReference type="EMBL" id="REE57446.1"/>
    </source>
</evidence>
<evidence type="ECO:0000259" key="1">
    <source>
        <dbReference type="Pfam" id="PF07883"/>
    </source>
</evidence>
<dbReference type="InterPro" id="IPR013096">
    <property type="entry name" value="Cupin_2"/>
</dbReference>
<dbReference type="PANTHER" id="PTHR40112">
    <property type="entry name" value="H2HPP ISOMERASE"/>
    <property type="match status" value="1"/>
</dbReference>
<dbReference type="InterPro" id="IPR052535">
    <property type="entry name" value="Bacilysin_H2HPP_isomerase"/>
</dbReference>
<dbReference type="CDD" id="cd02238">
    <property type="entry name" value="cupin_KdgF"/>
    <property type="match status" value="1"/>
</dbReference>
<feature type="domain" description="Cupin type-2" evidence="1">
    <location>
        <begin position="29"/>
        <end position="89"/>
    </location>
</feature>
<dbReference type="RefSeq" id="WP_116192421.1">
    <property type="nucleotide sequence ID" value="NZ_QTTN01000055.1"/>
</dbReference>
<sequence length="108" mass="11858">MPRYEEWHSPIEGITRKIFPPGKDMMSMMITFKTGAIGPAHSHPHEQLTFVISGKLEMTMNGEVIVTGAGEQIVVPGDAVHEVKALEDSVVIETFTPLRADLLATITE</sequence>
<name>A0A3D9Q709_9BACL</name>
<dbReference type="EMBL" id="QTTN01000055">
    <property type="protein sequence ID" value="REE57446.1"/>
    <property type="molecule type" value="Genomic_DNA"/>
</dbReference>
<accession>A0A3D9Q709</accession>
<dbReference type="OrthoDB" id="9811153at2"/>
<dbReference type="PIRSF" id="PIRSF029883">
    <property type="entry name" value="KdgF"/>
    <property type="match status" value="1"/>
</dbReference>
<reference evidence="2 3" key="1">
    <citation type="submission" date="2018-08" db="EMBL/GenBank/DDBJ databases">
        <title>Genomic Encyclopedia of Type Strains, Phase III (KMG-III): the genomes of soil and plant-associated and newly described type strains.</title>
        <authorList>
            <person name="Whitman W."/>
        </authorList>
    </citation>
    <scope>NUCLEOTIDE SEQUENCE [LARGE SCALE GENOMIC DNA]</scope>
    <source>
        <strain evidence="2 3">CGMCC 1.10966</strain>
    </source>
</reference>
<dbReference type="AlphaFoldDB" id="A0A3D9Q709"/>
<protein>
    <submittedName>
        <fullName evidence="2">Cupin domain-containing protein</fullName>
    </submittedName>
</protein>
<dbReference type="Proteomes" id="UP000256304">
    <property type="component" value="Unassembled WGS sequence"/>
</dbReference>
<organism evidence="2 3">
    <name type="scientific">Paenibacillus taihuensis</name>
    <dbReference type="NCBI Taxonomy" id="1156355"/>
    <lineage>
        <taxon>Bacteria</taxon>
        <taxon>Bacillati</taxon>
        <taxon>Bacillota</taxon>
        <taxon>Bacilli</taxon>
        <taxon>Bacillales</taxon>
        <taxon>Paenibacillaceae</taxon>
        <taxon>Paenibacillus</taxon>
    </lineage>
</organism>
<keyword evidence="3" id="KW-1185">Reference proteome</keyword>
<dbReference type="InterPro" id="IPR025499">
    <property type="entry name" value="KdgF"/>
</dbReference>
<dbReference type="InterPro" id="IPR011051">
    <property type="entry name" value="RmlC_Cupin_sf"/>
</dbReference>
<dbReference type="Gene3D" id="2.60.120.10">
    <property type="entry name" value="Jelly Rolls"/>
    <property type="match status" value="1"/>
</dbReference>
<dbReference type="Pfam" id="PF07883">
    <property type="entry name" value="Cupin_2"/>
    <property type="match status" value="1"/>
</dbReference>
<evidence type="ECO:0000313" key="3">
    <source>
        <dbReference type="Proteomes" id="UP000256304"/>
    </source>
</evidence>
<dbReference type="PANTHER" id="PTHR40112:SF1">
    <property type="entry name" value="H2HPP ISOMERASE"/>
    <property type="match status" value="1"/>
</dbReference>